<keyword evidence="7" id="KW-1185">Reference proteome</keyword>
<dbReference type="NCBIfam" id="NF038402">
    <property type="entry name" value="TroA_like"/>
    <property type="match status" value="1"/>
</dbReference>
<comment type="caution">
    <text evidence="6">The sequence shown here is derived from an EMBL/GenBank/DDBJ whole genome shotgun (WGS) entry which is preliminary data.</text>
</comment>
<sequence length="376" mass="41280">MSQETCLSSATLAVSFEAEERKEGSSRRFLPPRKGNSAMPFVSLEQEVFFVPDYRDGRGTWMKMHKRVWMGLLAFLLVFGLAGCGTAPDAGQQGHETEKSAEGFPVKLKDDTGKEVTIEKKPKRIVSLIPSMTETIYALGQGKKVVGVTANDDYPAEVKKVEKVGDMNINAEKVVSLKPDLVLASPMVKQETIDKLRKLGLTVLAYEPHDLAGVYKQIRDVGKAAGAEKKAEEVIERMEKEKKVAEKVAAKVSDEEKAKVWVEVSPDLYTTGKGTFMDELITLAGGKNVAKGQKGWVQLSAEKVVKYDPDVILYTHGAKAKKIASRSGWKKIDAVEDDRIEALDGNLVSRPGPRVTKGLLHISKSLYPDAYAKVAQ</sequence>
<reference evidence="7" key="1">
    <citation type="journal article" date="2019" name="Int. J. Syst. Evol. Microbiol.">
        <title>The Global Catalogue of Microorganisms (GCM) 10K type strain sequencing project: providing services to taxonomists for standard genome sequencing and annotation.</title>
        <authorList>
            <consortium name="The Broad Institute Genomics Platform"/>
            <consortium name="The Broad Institute Genome Sequencing Center for Infectious Disease"/>
            <person name="Wu L."/>
            <person name="Ma J."/>
        </authorList>
    </citation>
    <scope>NUCLEOTIDE SEQUENCE [LARGE SCALE GENOMIC DNA]</scope>
    <source>
        <strain evidence="7">IBRC-M 10813</strain>
    </source>
</reference>
<dbReference type="InterPro" id="IPR054828">
    <property type="entry name" value="Vit_B12_bind_prot"/>
</dbReference>
<feature type="transmembrane region" description="Helical" evidence="4">
    <location>
        <begin position="68"/>
        <end position="88"/>
    </location>
</feature>
<keyword evidence="4" id="KW-0812">Transmembrane</keyword>
<dbReference type="PANTHER" id="PTHR30535:SF34">
    <property type="entry name" value="MOLYBDATE-BINDING PROTEIN MOLA"/>
    <property type="match status" value="1"/>
</dbReference>
<dbReference type="EMBL" id="JBHSAP010000007">
    <property type="protein sequence ID" value="MFC4076390.1"/>
    <property type="molecule type" value="Genomic_DNA"/>
</dbReference>
<keyword evidence="3" id="KW-0175">Coiled coil</keyword>
<feature type="coiled-coil region" evidence="3">
    <location>
        <begin position="224"/>
        <end position="255"/>
    </location>
</feature>
<keyword evidence="2" id="KW-0732">Signal</keyword>
<evidence type="ECO:0000259" key="5">
    <source>
        <dbReference type="PROSITE" id="PS50983"/>
    </source>
</evidence>
<dbReference type="CDD" id="cd01143">
    <property type="entry name" value="YvrC"/>
    <property type="match status" value="1"/>
</dbReference>
<evidence type="ECO:0000256" key="3">
    <source>
        <dbReference type="SAM" id="Coils"/>
    </source>
</evidence>
<dbReference type="InterPro" id="IPR050902">
    <property type="entry name" value="ABC_Transporter_SBP"/>
</dbReference>
<dbReference type="Pfam" id="PF01497">
    <property type="entry name" value="Peripla_BP_2"/>
    <property type="match status" value="1"/>
</dbReference>
<comment type="similarity">
    <text evidence="1">Belongs to the bacterial solute-binding protein 8 family.</text>
</comment>
<dbReference type="Proteomes" id="UP001595843">
    <property type="component" value="Unassembled WGS sequence"/>
</dbReference>
<keyword evidence="4" id="KW-1133">Transmembrane helix</keyword>
<dbReference type="PANTHER" id="PTHR30535">
    <property type="entry name" value="VITAMIN B12-BINDING PROTEIN"/>
    <property type="match status" value="1"/>
</dbReference>
<dbReference type="InterPro" id="IPR002491">
    <property type="entry name" value="ABC_transptr_periplasmic_BD"/>
</dbReference>
<name>A0ABV8JF13_9BACL</name>
<dbReference type="Gene3D" id="3.40.50.1980">
    <property type="entry name" value="Nitrogenase molybdenum iron protein domain"/>
    <property type="match status" value="2"/>
</dbReference>
<dbReference type="SUPFAM" id="SSF53807">
    <property type="entry name" value="Helical backbone' metal receptor"/>
    <property type="match status" value="1"/>
</dbReference>
<proteinExistence type="inferred from homology"/>
<dbReference type="PROSITE" id="PS50983">
    <property type="entry name" value="FE_B12_PBP"/>
    <property type="match status" value="1"/>
</dbReference>
<evidence type="ECO:0000256" key="1">
    <source>
        <dbReference type="ARBA" id="ARBA00008814"/>
    </source>
</evidence>
<evidence type="ECO:0000313" key="6">
    <source>
        <dbReference type="EMBL" id="MFC4076390.1"/>
    </source>
</evidence>
<gene>
    <name evidence="6" type="ORF">ACFOUO_06145</name>
</gene>
<organism evidence="6 7">
    <name type="scientific">Salinithrix halophila</name>
    <dbReference type="NCBI Taxonomy" id="1485204"/>
    <lineage>
        <taxon>Bacteria</taxon>
        <taxon>Bacillati</taxon>
        <taxon>Bacillota</taxon>
        <taxon>Bacilli</taxon>
        <taxon>Bacillales</taxon>
        <taxon>Thermoactinomycetaceae</taxon>
        <taxon>Salinithrix</taxon>
    </lineage>
</organism>
<dbReference type="RefSeq" id="WP_380703193.1">
    <property type="nucleotide sequence ID" value="NZ_JBHSAP010000007.1"/>
</dbReference>
<evidence type="ECO:0000256" key="2">
    <source>
        <dbReference type="ARBA" id="ARBA00022729"/>
    </source>
</evidence>
<accession>A0ABV8JF13</accession>
<evidence type="ECO:0000256" key="4">
    <source>
        <dbReference type="SAM" id="Phobius"/>
    </source>
</evidence>
<keyword evidence="4" id="KW-0472">Membrane</keyword>
<evidence type="ECO:0000313" key="7">
    <source>
        <dbReference type="Proteomes" id="UP001595843"/>
    </source>
</evidence>
<feature type="domain" description="Fe/B12 periplasmic-binding" evidence="5">
    <location>
        <begin position="124"/>
        <end position="370"/>
    </location>
</feature>
<protein>
    <submittedName>
        <fullName evidence="6">ABC transporter substrate-binding protein</fullName>
    </submittedName>
</protein>